<dbReference type="UniPathway" id="UPA00394">
    <property type="reaction ID" value="UER00652"/>
</dbReference>
<comment type="pathway">
    <text evidence="2">Purine metabolism; urate degradation; (S)-allantoin from urate: step 3/3.</text>
</comment>
<evidence type="ECO:0000313" key="9">
    <source>
        <dbReference type="Proteomes" id="UP000249354"/>
    </source>
</evidence>
<dbReference type="AlphaFoldDB" id="A0A2W4TWS5"/>
<evidence type="ECO:0000256" key="3">
    <source>
        <dbReference type="ARBA" id="ARBA00012257"/>
    </source>
</evidence>
<name>A0A2W4TWS5_9CYAN</name>
<evidence type="ECO:0000256" key="5">
    <source>
        <dbReference type="ARBA" id="ARBA00022793"/>
    </source>
</evidence>
<proteinExistence type="predicted"/>
<evidence type="ECO:0000313" key="8">
    <source>
        <dbReference type="EMBL" id="PZO11407.1"/>
    </source>
</evidence>
<reference evidence="9" key="1">
    <citation type="submission" date="2018-04" db="EMBL/GenBank/DDBJ databases">
        <authorList>
            <person name="Cornet L."/>
        </authorList>
    </citation>
    <scope>NUCLEOTIDE SEQUENCE [LARGE SCALE GENOMIC DNA]</scope>
</reference>
<protein>
    <recommendedName>
        <fullName evidence="3">2-oxo-4-hydroxy-4-carboxy-5-ureidoimidazoline decarboxylase</fullName>
        <ecNumber evidence="3">4.1.1.97</ecNumber>
    </recommendedName>
</protein>
<comment type="caution">
    <text evidence="8">The sequence shown here is derived from an EMBL/GenBank/DDBJ whole genome shotgun (WGS) entry which is preliminary data.</text>
</comment>
<dbReference type="InterPro" id="IPR036778">
    <property type="entry name" value="OHCU_decarboxylase_sf"/>
</dbReference>
<reference evidence="8 9" key="2">
    <citation type="submission" date="2018-06" db="EMBL/GenBank/DDBJ databases">
        <title>Metagenomic assembly of (sub)arctic Cyanobacteria and their associated microbiome from non-axenic cultures.</title>
        <authorList>
            <person name="Baurain D."/>
        </authorList>
    </citation>
    <scope>NUCLEOTIDE SEQUENCE [LARGE SCALE GENOMIC DNA]</scope>
    <source>
        <strain evidence="8">ULC129bin1</strain>
    </source>
</reference>
<dbReference type="EMBL" id="QBMC01000185">
    <property type="protein sequence ID" value="PZO11407.1"/>
    <property type="molecule type" value="Genomic_DNA"/>
</dbReference>
<keyword evidence="4" id="KW-0659">Purine metabolism</keyword>
<dbReference type="PANTHER" id="PTHR43466:SF1">
    <property type="entry name" value="2-OXO-4-HYDROXY-4-CARBOXY-5-UREIDOIMIDAZOLINE DECARBOXYLASE-RELATED"/>
    <property type="match status" value="1"/>
</dbReference>
<comment type="catalytic activity">
    <reaction evidence="1">
        <text>5-hydroxy-2-oxo-4-ureido-2,5-dihydro-1H-imidazole-5-carboxylate + H(+) = (S)-allantoin + CO2</text>
        <dbReference type="Rhea" id="RHEA:26301"/>
        <dbReference type="ChEBI" id="CHEBI:15378"/>
        <dbReference type="ChEBI" id="CHEBI:15678"/>
        <dbReference type="ChEBI" id="CHEBI:16526"/>
        <dbReference type="ChEBI" id="CHEBI:58639"/>
        <dbReference type="EC" id="4.1.1.97"/>
    </reaction>
</comment>
<evidence type="ECO:0000259" key="7">
    <source>
        <dbReference type="Pfam" id="PF09349"/>
    </source>
</evidence>
<dbReference type="Pfam" id="PF09349">
    <property type="entry name" value="OHCU_decarbox"/>
    <property type="match status" value="1"/>
</dbReference>
<dbReference type="SUPFAM" id="SSF158694">
    <property type="entry name" value="UraD-Like"/>
    <property type="match status" value="1"/>
</dbReference>
<dbReference type="GO" id="GO:0019628">
    <property type="term" value="P:urate catabolic process"/>
    <property type="evidence" value="ECO:0007669"/>
    <property type="project" value="UniProtKB-UniPathway"/>
</dbReference>
<keyword evidence="5" id="KW-0210">Decarboxylase</keyword>
<dbReference type="Gene3D" id="1.10.3330.10">
    <property type="entry name" value="Oxo-4-hydroxy-4-carboxy-5-ureidoimidazoline decarboxylase"/>
    <property type="match status" value="1"/>
</dbReference>
<gene>
    <name evidence="8" type="primary">uraD</name>
    <name evidence="8" type="ORF">DCF25_19450</name>
</gene>
<accession>A0A2W4TWS5</accession>
<dbReference type="GO" id="GO:0006144">
    <property type="term" value="P:purine nucleobase metabolic process"/>
    <property type="evidence" value="ECO:0007669"/>
    <property type="project" value="UniProtKB-KW"/>
</dbReference>
<dbReference type="NCBIfam" id="TIGR03164">
    <property type="entry name" value="UHCUDC"/>
    <property type="match status" value="1"/>
</dbReference>
<dbReference type="GO" id="GO:0051997">
    <property type="term" value="F:2-oxo-4-hydroxy-4-carboxy-5-ureidoimidazoline decarboxylase activity"/>
    <property type="evidence" value="ECO:0007669"/>
    <property type="project" value="UniProtKB-EC"/>
</dbReference>
<evidence type="ECO:0000256" key="6">
    <source>
        <dbReference type="ARBA" id="ARBA00023239"/>
    </source>
</evidence>
<dbReference type="InterPro" id="IPR017580">
    <property type="entry name" value="OHCU_decarboxylase-1"/>
</dbReference>
<dbReference type="EC" id="4.1.1.97" evidence="3"/>
<dbReference type="PANTHER" id="PTHR43466">
    <property type="entry name" value="2-OXO-4-HYDROXY-4-CARBOXY-5-UREIDOIMIDAZOLINE DECARBOXYLASE-RELATED"/>
    <property type="match status" value="1"/>
</dbReference>
<dbReference type="InterPro" id="IPR018020">
    <property type="entry name" value="OHCU_decarboxylase"/>
</dbReference>
<evidence type="ECO:0000256" key="1">
    <source>
        <dbReference type="ARBA" id="ARBA00001163"/>
    </source>
</evidence>
<feature type="domain" description="Oxo-4-hydroxy-4-carboxy-5-ureidoimidazoline decarboxylase" evidence="7">
    <location>
        <begin position="9"/>
        <end position="162"/>
    </location>
</feature>
<sequence length="167" mass="18763">MGHSVYDINQMNEADFVELLGSVFEDTPAVAERAWASRPFQDVADLHQKMVAVVEAGMIPDEKLMLIQSHPELGTSGKMAAASVQEQAGVGLNQMEAAVYQQIHRLNAAYREKFGFPFVMAVKGQTLERITTALESRLQQEKEDEMARSLSEIYKITRFRLDDLIET</sequence>
<organism evidence="8 9">
    <name type="scientific">Leptolyngbya foveolarum</name>
    <dbReference type="NCBI Taxonomy" id="47253"/>
    <lineage>
        <taxon>Bacteria</taxon>
        <taxon>Bacillati</taxon>
        <taxon>Cyanobacteriota</taxon>
        <taxon>Cyanophyceae</taxon>
        <taxon>Leptolyngbyales</taxon>
        <taxon>Leptolyngbyaceae</taxon>
        <taxon>Leptolyngbya group</taxon>
        <taxon>Leptolyngbya</taxon>
    </lineage>
</organism>
<evidence type="ECO:0000256" key="2">
    <source>
        <dbReference type="ARBA" id="ARBA00004754"/>
    </source>
</evidence>
<evidence type="ECO:0000256" key="4">
    <source>
        <dbReference type="ARBA" id="ARBA00022631"/>
    </source>
</evidence>
<dbReference type="Proteomes" id="UP000249354">
    <property type="component" value="Unassembled WGS sequence"/>
</dbReference>
<keyword evidence="6" id="KW-0456">Lyase</keyword>
<dbReference type="GO" id="GO:0000255">
    <property type="term" value="P:allantoin metabolic process"/>
    <property type="evidence" value="ECO:0007669"/>
    <property type="project" value="InterPro"/>
</dbReference>